<gene>
    <name evidence="2" type="ORF">C7M84_004231</name>
</gene>
<protein>
    <submittedName>
        <fullName evidence="2">Uncharacterized protein</fullName>
    </submittedName>
</protein>
<sequence length="410" mass="44780">MDVGRLQDVLRKAAEDLIVFFPPTLQQGGYPLWGRVPARRYCHVFGDDRYSSEGSGAETVRSSAIDFIRQWAVKSRGAQEAAVAAPYGTLSDPEVTGDLRVTNWVELSVAASSKVEVSGEPSGLGEAQGSGISESKVLPEGTCKTDLSNMAGGVSRDDFMILVVQRKKNLINDVKTKLPSFEVCDTIDKEASQNLEWWLSMVEDLTTGEQWDDLGRINLALERLRGEPLSTWKFWKAANTKDVWSSLKERLLKVHAAKPSLSTLVVRLCEIKRKDGEPVIAFFNRLYQVAWELVGLNKELEPIIMGAFGFLLAKDLPASFIQKHTLDDIVSPITLLGLYNSWASDNPELVVLAKAKASAGTRSVAAATSPRVPEQDLAKGEMKTGKEAKGLSTPLPPQGGEGSVGDPRPR</sequence>
<comment type="caution">
    <text evidence="2">The sequence shown here is derived from an EMBL/GenBank/DDBJ whole genome shotgun (WGS) entry which is preliminary data.</text>
</comment>
<name>A0A3R7QT49_PENVA</name>
<feature type="region of interest" description="Disordered" evidence="1">
    <location>
        <begin position="363"/>
        <end position="410"/>
    </location>
</feature>
<reference evidence="2 3" key="1">
    <citation type="submission" date="2018-04" db="EMBL/GenBank/DDBJ databases">
        <authorList>
            <person name="Zhang X."/>
            <person name="Yuan J."/>
            <person name="Li F."/>
            <person name="Xiang J."/>
        </authorList>
    </citation>
    <scope>NUCLEOTIDE SEQUENCE [LARGE SCALE GENOMIC DNA]</scope>
    <source>
        <tissue evidence="2">Muscle</tissue>
    </source>
</reference>
<reference evidence="2 3" key="2">
    <citation type="submission" date="2019-01" db="EMBL/GenBank/DDBJ databases">
        <title>The decoding of complex shrimp genome reveals the adaptation for benthos swimmer, frequently molting mechanism and breeding impact on genome.</title>
        <authorList>
            <person name="Sun Y."/>
            <person name="Gao Y."/>
            <person name="Yu Y."/>
        </authorList>
    </citation>
    <scope>NUCLEOTIDE SEQUENCE [LARGE SCALE GENOMIC DNA]</scope>
    <source>
        <tissue evidence="2">Muscle</tissue>
    </source>
</reference>
<dbReference type="Proteomes" id="UP000283509">
    <property type="component" value="Unassembled WGS sequence"/>
</dbReference>
<evidence type="ECO:0000313" key="2">
    <source>
        <dbReference type="EMBL" id="ROT77150.1"/>
    </source>
</evidence>
<dbReference type="EMBL" id="QCYY01001564">
    <property type="protein sequence ID" value="ROT77150.1"/>
    <property type="molecule type" value="Genomic_DNA"/>
</dbReference>
<keyword evidence="3" id="KW-1185">Reference proteome</keyword>
<feature type="compositionally biased region" description="Basic and acidic residues" evidence="1">
    <location>
        <begin position="373"/>
        <end position="389"/>
    </location>
</feature>
<dbReference type="AlphaFoldDB" id="A0A3R7QT49"/>
<evidence type="ECO:0000256" key="1">
    <source>
        <dbReference type="SAM" id="MobiDB-lite"/>
    </source>
</evidence>
<accession>A0A3R7QT49</accession>
<organism evidence="2 3">
    <name type="scientific">Penaeus vannamei</name>
    <name type="common">Whiteleg shrimp</name>
    <name type="synonym">Litopenaeus vannamei</name>
    <dbReference type="NCBI Taxonomy" id="6689"/>
    <lineage>
        <taxon>Eukaryota</taxon>
        <taxon>Metazoa</taxon>
        <taxon>Ecdysozoa</taxon>
        <taxon>Arthropoda</taxon>
        <taxon>Crustacea</taxon>
        <taxon>Multicrustacea</taxon>
        <taxon>Malacostraca</taxon>
        <taxon>Eumalacostraca</taxon>
        <taxon>Eucarida</taxon>
        <taxon>Decapoda</taxon>
        <taxon>Dendrobranchiata</taxon>
        <taxon>Penaeoidea</taxon>
        <taxon>Penaeidae</taxon>
        <taxon>Penaeus</taxon>
    </lineage>
</organism>
<proteinExistence type="predicted"/>
<evidence type="ECO:0000313" key="3">
    <source>
        <dbReference type="Proteomes" id="UP000283509"/>
    </source>
</evidence>